<dbReference type="GO" id="GO:0005975">
    <property type="term" value="P:carbohydrate metabolic process"/>
    <property type="evidence" value="ECO:0007669"/>
    <property type="project" value="InterPro"/>
</dbReference>
<evidence type="ECO:0000256" key="1">
    <source>
        <dbReference type="SAM" id="MobiDB-lite"/>
    </source>
</evidence>
<dbReference type="Proteomes" id="UP001302316">
    <property type="component" value="Unassembled WGS sequence"/>
</dbReference>
<dbReference type="SUPFAM" id="SSF88713">
    <property type="entry name" value="Glycoside hydrolase/deacetylase"/>
    <property type="match status" value="1"/>
</dbReference>
<dbReference type="PANTHER" id="PTHR30105">
    <property type="entry name" value="UNCHARACTERIZED YIBQ-RELATED"/>
    <property type="match status" value="1"/>
</dbReference>
<dbReference type="InterPro" id="IPR006837">
    <property type="entry name" value="Divergent_DAC"/>
</dbReference>
<dbReference type="EMBL" id="JAYGII010000005">
    <property type="protein sequence ID" value="MEA5444969.1"/>
    <property type="molecule type" value="Genomic_DNA"/>
</dbReference>
<reference evidence="2 3" key="1">
    <citation type="submission" date="2023-12" db="EMBL/GenBank/DDBJ databases">
        <title>Whole-genome sequencing of halo(alkali)philic microorganisms from hypersaline lakes.</title>
        <authorList>
            <person name="Sorokin D.Y."/>
            <person name="Merkel A.Y."/>
            <person name="Messina E."/>
            <person name="Yakimov M."/>
        </authorList>
    </citation>
    <scope>NUCLEOTIDE SEQUENCE [LARGE SCALE GENOMIC DNA]</scope>
    <source>
        <strain evidence="2 3">AB-CW1</strain>
    </source>
</reference>
<gene>
    <name evidence="2" type="ORF">VCB98_03950</name>
</gene>
<dbReference type="CDD" id="cd10936">
    <property type="entry name" value="CE4_DAC2"/>
    <property type="match status" value="1"/>
</dbReference>
<dbReference type="Pfam" id="PF04748">
    <property type="entry name" value="Polysacc_deac_2"/>
    <property type="match status" value="1"/>
</dbReference>
<organism evidence="2 3">
    <name type="scientific">Natronospira elongata</name>
    <dbReference type="NCBI Taxonomy" id="3110268"/>
    <lineage>
        <taxon>Bacteria</taxon>
        <taxon>Pseudomonadati</taxon>
        <taxon>Pseudomonadota</taxon>
        <taxon>Gammaproteobacteria</taxon>
        <taxon>Natronospirales</taxon>
        <taxon>Natronospiraceae</taxon>
        <taxon>Natronospira</taxon>
    </lineage>
</organism>
<sequence>MAVIIDDLGDRLLLDRRAVDLPVPLSCAILPHTPHARRVASDCAENGKEVMLHLPLQAKENNQLLGPGRLELDMDEATFRETFRRSLASVPGVRGVNNHMGSLLTRHPGAMAWLMEELREAGLFFIDSRTTPHSVAYDVAREHAVPAGRRDIFLDRSRDPAEIEAALDRAIRIAHQRGEVVVIGHPYPETLEVLEARLPWLETESGVELINASALLEGGDDPVLSEGASDEQASAGATGGRL</sequence>
<dbReference type="Gene3D" id="3.20.20.370">
    <property type="entry name" value="Glycoside hydrolase/deacetylase"/>
    <property type="match status" value="1"/>
</dbReference>
<name>A0AAP6JHI9_9GAMM</name>
<dbReference type="PANTHER" id="PTHR30105:SF2">
    <property type="entry name" value="DIVERGENT POLYSACCHARIDE DEACETYLASE SUPERFAMILY"/>
    <property type="match status" value="1"/>
</dbReference>
<keyword evidence="3" id="KW-1185">Reference proteome</keyword>
<evidence type="ECO:0000313" key="2">
    <source>
        <dbReference type="EMBL" id="MEA5444969.1"/>
    </source>
</evidence>
<dbReference type="AlphaFoldDB" id="A0AAP6JHI9"/>
<accession>A0AAP6JHI9</accession>
<dbReference type="RefSeq" id="WP_346050598.1">
    <property type="nucleotide sequence ID" value="NZ_JAYGII010000005.1"/>
</dbReference>
<dbReference type="InterPro" id="IPR011330">
    <property type="entry name" value="Glyco_hydro/deAcase_b/a-brl"/>
</dbReference>
<feature type="region of interest" description="Disordered" evidence="1">
    <location>
        <begin position="221"/>
        <end position="242"/>
    </location>
</feature>
<proteinExistence type="predicted"/>
<protein>
    <submittedName>
        <fullName evidence="2">Divergent polysaccharide deacetylase family protein</fullName>
    </submittedName>
</protein>
<evidence type="ECO:0000313" key="3">
    <source>
        <dbReference type="Proteomes" id="UP001302316"/>
    </source>
</evidence>
<comment type="caution">
    <text evidence="2">The sequence shown here is derived from an EMBL/GenBank/DDBJ whole genome shotgun (WGS) entry which is preliminary data.</text>
</comment>